<evidence type="ECO:0000259" key="19">
    <source>
        <dbReference type="PROSITE" id="PS51327"/>
    </source>
</evidence>
<dbReference type="Gene3D" id="3.40.50.300">
    <property type="entry name" value="P-loop containing nucleotide triphosphate hydrolases"/>
    <property type="match status" value="2"/>
</dbReference>
<reference evidence="21" key="1">
    <citation type="journal article" date="2020" name="Stud. Mycol.">
        <title>101 Dothideomycetes genomes: A test case for predicting lifestyles and emergence of pathogens.</title>
        <authorList>
            <person name="Haridas S."/>
            <person name="Albert R."/>
            <person name="Binder M."/>
            <person name="Bloem J."/>
            <person name="LaButti K."/>
            <person name="Salamov A."/>
            <person name="Andreopoulos B."/>
            <person name="Baker S."/>
            <person name="Barry K."/>
            <person name="Bills G."/>
            <person name="Bluhm B."/>
            <person name="Cannon C."/>
            <person name="Castanera R."/>
            <person name="Culley D."/>
            <person name="Daum C."/>
            <person name="Ezra D."/>
            <person name="Gonzalez J."/>
            <person name="Henrissat B."/>
            <person name="Kuo A."/>
            <person name="Liang C."/>
            <person name="Lipzen A."/>
            <person name="Lutzoni F."/>
            <person name="Magnuson J."/>
            <person name="Mondo S."/>
            <person name="Nolan M."/>
            <person name="Ohm R."/>
            <person name="Pangilinan J."/>
            <person name="Park H.-J."/>
            <person name="Ramirez L."/>
            <person name="Alfaro M."/>
            <person name="Sun H."/>
            <person name="Tritt A."/>
            <person name="Yoshinaga Y."/>
            <person name="Zwiers L.-H."/>
            <person name="Turgeon B."/>
            <person name="Goodwin S."/>
            <person name="Spatafora J."/>
            <person name="Crous P."/>
            <person name="Grigoriev I."/>
        </authorList>
    </citation>
    <scope>NUCLEOTIDE SEQUENCE [LARGE SCALE GENOMIC DNA]</scope>
    <source>
        <strain evidence="21">CBS 304.66</strain>
    </source>
</reference>
<feature type="domain" description="Dicer dsRNA-binding fold" evidence="19">
    <location>
        <begin position="579"/>
        <end position="673"/>
    </location>
</feature>
<keyword evidence="4" id="KW-0479">Metal-binding</keyword>
<dbReference type="SUPFAM" id="SSF52540">
    <property type="entry name" value="P-loop containing nucleoside triphosphate hydrolases"/>
    <property type="match status" value="1"/>
</dbReference>
<keyword evidence="10" id="KW-0460">Magnesium</keyword>
<dbReference type="GO" id="GO:0046872">
    <property type="term" value="F:metal ion binding"/>
    <property type="evidence" value="ECO:0007669"/>
    <property type="project" value="UniProtKB-KW"/>
</dbReference>
<comment type="cofactor">
    <cofactor evidence="2">
        <name>Mg(2+)</name>
        <dbReference type="ChEBI" id="CHEBI:18420"/>
    </cofactor>
</comment>
<feature type="domain" description="RNase III" evidence="16">
    <location>
        <begin position="936"/>
        <end position="1076"/>
    </location>
</feature>
<dbReference type="Pfam" id="PF00636">
    <property type="entry name" value="Ribonuclease_3"/>
    <property type="match status" value="2"/>
</dbReference>
<dbReference type="EMBL" id="ML986641">
    <property type="protein sequence ID" value="KAF2262376.1"/>
    <property type="molecule type" value="Genomic_DNA"/>
</dbReference>
<keyword evidence="21" id="KW-1185">Reference proteome</keyword>
<evidence type="ECO:0000256" key="10">
    <source>
        <dbReference type="ARBA" id="ARBA00022842"/>
    </source>
</evidence>
<organism evidence="20 21">
    <name type="scientific">Lojkania enalia</name>
    <dbReference type="NCBI Taxonomy" id="147567"/>
    <lineage>
        <taxon>Eukaryota</taxon>
        <taxon>Fungi</taxon>
        <taxon>Dikarya</taxon>
        <taxon>Ascomycota</taxon>
        <taxon>Pezizomycotina</taxon>
        <taxon>Dothideomycetes</taxon>
        <taxon>Pleosporomycetidae</taxon>
        <taxon>Pleosporales</taxon>
        <taxon>Pleosporales incertae sedis</taxon>
        <taxon>Lojkania</taxon>
    </lineage>
</organism>
<accession>A0A9P4N7L5</accession>
<dbReference type="GO" id="GO:0004525">
    <property type="term" value="F:ribonuclease III activity"/>
    <property type="evidence" value="ECO:0007669"/>
    <property type="project" value="InterPro"/>
</dbReference>
<dbReference type="Pfam" id="PF00270">
    <property type="entry name" value="DEAD"/>
    <property type="match status" value="1"/>
</dbReference>
<dbReference type="SMART" id="SM00535">
    <property type="entry name" value="RIBOc"/>
    <property type="match status" value="2"/>
</dbReference>
<dbReference type="Gene3D" id="3.30.160.380">
    <property type="entry name" value="Dicer dimerisation domain"/>
    <property type="match status" value="1"/>
</dbReference>
<feature type="domain" description="Helicase C-terminal" evidence="18">
    <location>
        <begin position="386"/>
        <end position="556"/>
    </location>
</feature>
<dbReference type="OrthoDB" id="416741at2759"/>
<dbReference type="Pfam" id="PF03368">
    <property type="entry name" value="Dicer_dimer"/>
    <property type="match status" value="1"/>
</dbReference>
<evidence type="ECO:0000256" key="14">
    <source>
        <dbReference type="ARBA" id="ARBA00025403"/>
    </source>
</evidence>
<dbReference type="PANTHER" id="PTHR14950">
    <property type="entry name" value="DICER-RELATED"/>
    <property type="match status" value="1"/>
</dbReference>
<comment type="cofactor">
    <cofactor evidence="1">
        <name>Mn(2+)</name>
        <dbReference type="ChEBI" id="CHEBI:29035"/>
    </cofactor>
</comment>
<feature type="domain" description="Helicase ATP-binding" evidence="17">
    <location>
        <begin position="32"/>
        <end position="212"/>
    </location>
</feature>
<evidence type="ECO:0000256" key="6">
    <source>
        <dbReference type="ARBA" id="ARBA00022741"/>
    </source>
</evidence>
<dbReference type="Proteomes" id="UP000800093">
    <property type="component" value="Unassembled WGS sequence"/>
</dbReference>
<dbReference type="GO" id="GO:0051607">
    <property type="term" value="P:defense response to virus"/>
    <property type="evidence" value="ECO:0007669"/>
    <property type="project" value="UniProtKB-KW"/>
</dbReference>
<keyword evidence="12" id="KW-0051">Antiviral defense</keyword>
<dbReference type="Pfam" id="PF00271">
    <property type="entry name" value="Helicase_C"/>
    <property type="match status" value="1"/>
</dbReference>
<proteinExistence type="inferred from homology"/>
<evidence type="ECO:0000256" key="1">
    <source>
        <dbReference type="ARBA" id="ARBA00001936"/>
    </source>
</evidence>
<dbReference type="GO" id="GO:0005634">
    <property type="term" value="C:nucleus"/>
    <property type="evidence" value="ECO:0007669"/>
    <property type="project" value="TreeGrafter"/>
</dbReference>
<dbReference type="GO" id="GO:0005524">
    <property type="term" value="F:ATP binding"/>
    <property type="evidence" value="ECO:0007669"/>
    <property type="project" value="UniProtKB-KW"/>
</dbReference>
<evidence type="ECO:0000259" key="16">
    <source>
        <dbReference type="PROSITE" id="PS50142"/>
    </source>
</evidence>
<dbReference type="PANTHER" id="PTHR14950:SF37">
    <property type="entry name" value="ENDORIBONUCLEASE DICER"/>
    <property type="match status" value="1"/>
</dbReference>
<keyword evidence="5" id="KW-0677">Repeat</keyword>
<dbReference type="GO" id="GO:0050688">
    <property type="term" value="P:regulation of defense response to virus"/>
    <property type="evidence" value="ECO:0007669"/>
    <property type="project" value="UniProtKB-KW"/>
</dbReference>
<evidence type="ECO:0000256" key="7">
    <source>
        <dbReference type="ARBA" id="ARBA00022801"/>
    </source>
</evidence>
<keyword evidence="7 20" id="KW-0378">Hydrolase</keyword>
<comment type="caution">
    <text evidence="20">The sequence shown here is derived from an EMBL/GenBank/DDBJ whole genome shotgun (WGS) entry which is preliminary data.</text>
</comment>
<dbReference type="InterPro" id="IPR027417">
    <property type="entry name" value="P-loop_NTPase"/>
</dbReference>
<feature type="domain" description="RNase III" evidence="16">
    <location>
        <begin position="1116"/>
        <end position="1293"/>
    </location>
</feature>
<dbReference type="PROSITE" id="PS51194">
    <property type="entry name" value="HELICASE_CTER"/>
    <property type="match status" value="1"/>
</dbReference>
<dbReference type="GO" id="GO:0003723">
    <property type="term" value="F:RNA binding"/>
    <property type="evidence" value="ECO:0007669"/>
    <property type="project" value="UniProtKB-UniRule"/>
</dbReference>
<evidence type="ECO:0000313" key="21">
    <source>
        <dbReference type="Proteomes" id="UP000800093"/>
    </source>
</evidence>
<dbReference type="Gene3D" id="1.10.1520.10">
    <property type="entry name" value="Ribonuclease III domain"/>
    <property type="match status" value="2"/>
</dbReference>
<evidence type="ECO:0000256" key="4">
    <source>
        <dbReference type="ARBA" id="ARBA00022723"/>
    </source>
</evidence>
<dbReference type="CDD" id="cd18034">
    <property type="entry name" value="DEXHc_dicer"/>
    <property type="match status" value="1"/>
</dbReference>
<dbReference type="FunFam" id="1.10.1520.10:FF:000032">
    <property type="entry name" value="Dicer-like protein 2"/>
    <property type="match status" value="1"/>
</dbReference>
<dbReference type="CDD" id="cd00593">
    <property type="entry name" value="RIBOc"/>
    <property type="match status" value="2"/>
</dbReference>
<dbReference type="InterPro" id="IPR001650">
    <property type="entry name" value="Helicase_C-like"/>
</dbReference>
<dbReference type="InterPro" id="IPR014001">
    <property type="entry name" value="Helicase_ATP-bd"/>
</dbReference>
<evidence type="ECO:0000259" key="17">
    <source>
        <dbReference type="PROSITE" id="PS51192"/>
    </source>
</evidence>
<dbReference type="SMART" id="SM00487">
    <property type="entry name" value="DEXDc"/>
    <property type="match status" value="1"/>
</dbReference>
<dbReference type="GO" id="GO:0004386">
    <property type="term" value="F:helicase activity"/>
    <property type="evidence" value="ECO:0007669"/>
    <property type="project" value="UniProtKB-KW"/>
</dbReference>
<protein>
    <submittedName>
        <fullName evidence="20">P-loop containing nucleoside triphosphate hydrolase protein</fullName>
    </submittedName>
</protein>
<dbReference type="SMART" id="SM00490">
    <property type="entry name" value="HELICc"/>
    <property type="match status" value="1"/>
</dbReference>
<dbReference type="InterPro" id="IPR011545">
    <property type="entry name" value="DEAD/DEAH_box_helicase_dom"/>
</dbReference>
<comment type="similarity">
    <text evidence="15">Belongs to the helicase family. Dicer subfamily.</text>
</comment>
<dbReference type="PROSITE" id="PS51192">
    <property type="entry name" value="HELICASE_ATP_BIND_1"/>
    <property type="match status" value="1"/>
</dbReference>
<keyword evidence="11 15" id="KW-0694">RNA-binding</keyword>
<dbReference type="PROSITE" id="PS00517">
    <property type="entry name" value="RNASE_3_1"/>
    <property type="match status" value="1"/>
</dbReference>
<dbReference type="InterPro" id="IPR005034">
    <property type="entry name" value="Dicer_dimerisation"/>
</dbReference>
<dbReference type="InterPro" id="IPR036389">
    <property type="entry name" value="RNase_III_sf"/>
</dbReference>
<evidence type="ECO:0000256" key="3">
    <source>
        <dbReference type="ARBA" id="ARBA00022721"/>
    </source>
</evidence>
<dbReference type="InterPro" id="IPR038248">
    <property type="entry name" value="Dicer_dimer_sf"/>
</dbReference>
<evidence type="ECO:0000256" key="11">
    <source>
        <dbReference type="ARBA" id="ARBA00022884"/>
    </source>
</evidence>
<evidence type="ECO:0000256" key="12">
    <source>
        <dbReference type="ARBA" id="ARBA00023118"/>
    </source>
</evidence>
<sequence>MGTLREPTDYGATVTAGSSDDTFRLRSYQAEMVEESLRANIIVAMDTGSGKTHIALRLAAAVLEICNPEQLVWFLVPTVALCEQQGEVFKSNLPAYGIKTLSGNDDVDRWTDQNTWDTVLKNVRVVLSTHQVLLDALTHAFVKMSRLALIIFDEAHHCSQNHPANKIMKDFYKPFVQENSGFSAPRILGLTASPIMRANVKGGDLEKIEENLCSVAKSPKVYRSELIRFVHKPKLLKVTYPLEDPSPSYSDRLAVFLEAYNAYDLTTDPYIVELRRRIRQGDEEASQKLRKVYEKFDTYCYNQLKSIVKKAKAIHDELGYSTTDWYLLQCISKYQNAFQNSDQQLYKWSHQERDHLMKIFNRLLSQEDDINQPISLKGLSRKVDTLVDILVTETRSEFTGLVFVEQRVWVAALAEILSTHPRTKDLFNLGTFVGSSQSFKRKTNIADLAEPRNQQNILDDFRAGRKNIILATSALEEGIDVTSCHLVICFERPKNLKSFIQRRGRARKEMSKYIIMLSESDQIVGSPERWQALEQEMVNAYLSDVREVRAAEERERTDDQAEMFYKVPNTGALLTLDNASPHLHHFCSSLSLGAYVDSRPQFTFSKDEVGRITAEVLLPLSIDPAYREFKSEFSWNTERMAKNEAAFQAYKALHQGGLVNDNLLPSHEVDIDEEAEFNIPSITPSLVEVSSPYDPWVVVAKCQQQNPRAYHRILLELKDMGSEPLFMVLMTPRAMPEIPEVPLYWNKSRTFSIKSSRLPDTVVSEEGLDTLRAITWKLLYSVFYSRMQEKRRDFLWLLFPCESRDLTPDYPQLRALDVKTDGHDLASVRLEEKHTKLADWGLVSIQGDARKYIVQGINHEKHDGVQLQVARMPKRRDFLHRVVERNEENGAYSRIDFLNAKDCVVSNLPAAYSIFALFVPSMLHKYETHMVVETLRTTILEPVTINPGRLDLIVSAITSSGTGEESNYQRLEFLGDCILKFIASVHLMAAHLTWPESFLTKKKGKIVSNGFLARATKTIGLDRFIITKRFTGAKWQPKYVGDLMSPPPAKEKILRSSKLLADVIESLIGLSYIEGGFDNALICTQTLLPLEQWTPIPDANDILFKSAPSDVDANHITMLEKLIGYTFNKKVLLLEAVTHASYNGPNARCSYERLEFLGDAVLDYIISKRLYLHTPDVSHQKMHAIRTSMANAAFLTFRMFETTVEQIVSIDTKTMQPETKYFALWQFMRHNSSQLRSSRETTLQQHAACRERVIDALQHDAKFPWHLLALTDAPKYFSDIVESVIGAIYIDSQGSISACEIFVRRLGILNALERILRDEVDCLHPKERLGHLAVELAVQYVRLDPEEGNKMYKCQVRVGDKDVGCPVEGLKRLNAETIAAWKAIRIIEGLDHAGMSEIEDYTDDEWHDAKEGVGE</sequence>
<keyword evidence="6" id="KW-0547">Nucleotide-binding</keyword>
<keyword evidence="9" id="KW-0067">ATP-binding</keyword>
<evidence type="ECO:0000256" key="2">
    <source>
        <dbReference type="ARBA" id="ARBA00001946"/>
    </source>
</evidence>
<keyword evidence="13" id="KW-0464">Manganese</keyword>
<evidence type="ECO:0000256" key="8">
    <source>
        <dbReference type="ARBA" id="ARBA00022806"/>
    </source>
</evidence>
<evidence type="ECO:0000313" key="20">
    <source>
        <dbReference type="EMBL" id="KAF2262376.1"/>
    </source>
</evidence>
<keyword evidence="3" id="KW-0930">Antiviral protein</keyword>
<dbReference type="PROSITE" id="PS51327">
    <property type="entry name" value="DICER_DSRBF"/>
    <property type="match status" value="1"/>
</dbReference>
<dbReference type="PROSITE" id="PS50142">
    <property type="entry name" value="RNASE_3_2"/>
    <property type="match status" value="2"/>
</dbReference>
<comment type="function">
    <text evidence="14">Dicer-like endonuclease involved in cleaving double-stranded RNA in the RNA interference (RNAi) pathway. Produces 21 to 25 bp dsRNAs (siRNAs) which target the selective destruction of homologous RNAs leading to sequence-specific suppression of gene expression, called post-transcriptional gene silencing (PTGS). Part of a broad host defense response against viral infection and transposons.</text>
</comment>
<dbReference type="GO" id="GO:0030422">
    <property type="term" value="P:siRNA processing"/>
    <property type="evidence" value="ECO:0007669"/>
    <property type="project" value="TreeGrafter"/>
</dbReference>
<evidence type="ECO:0000256" key="15">
    <source>
        <dbReference type="PROSITE-ProRule" id="PRU00657"/>
    </source>
</evidence>
<evidence type="ECO:0000256" key="5">
    <source>
        <dbReference type="ARBA" id="ARBA00022737"/>
    </source>
</evidence>
<keyword evidence="8" id="KW-0347">Helicase</keyword>
<evidence type="ECO:0000259" key="18">
    <source>
        <dbReference type="PROSITE" id="PS51194"/>
    </source>
</evidence>
<gene>
    <name evidence="20" type="ORF">CC78DRAFT_520256</name>
</gene>
<evidence type="ECO:0000256" key="9">
    <source>
        <dbReference type="ARBA" id="ARBA00022840"/>
    </source>
</evidence>
<dbReference type="SUPFAM" id="SSF69065">
    <property type="entry name" value="RNase III domain-like"/>
    <property type="match status" value="2"/>
</dbReference>
<name>A0A9P4N7L5_9PLEO</name>
<dbReference type="InterPro" id="IPR000999">
    <property type="entry name" value="RNase_III_dom"/>
</dbReference>
<dbReference type="GO" id="GO:0005737">
    <property type="term" value="C:cytoplasm"/>
    <property type="evidence" value="ECO:0007669"/>
    <property type="project" value="TreeGrafter"/>
</dbReference>
<dbReference type="SUPFAM" id="SSF54768">
    <property type="entry name" value="dsRNA-binding domain-like"/>
    <property type="match status" value="1"/>
</dbReference>
<dbReference type="FunFam" id="3.40.50.300:FF:001669">
    <property type="entry name" value="Dicer-like protein 1"/>
    <property type="match status" value="1"/>
</dbReference>
<dbReference type="CDD" id="cd18802">
    <property type="entry name" value="SF2_C_dicer"/>
    <property type="match status" value="1"/>
</dbReference>
<evidence type="ECO:0000256" key="13">
    <source>
        <dbReference type="ARBA" id="ARBA00023211"/>
    </source>
</evidence>